<name>A0A0E1W9B7_BURPE</name>
<proteinExistence type="predicted"/>
<reference evidence="1" key="1">
    <citation type="submission" date="2009-05" db="EMBL/GenBank/DDBJ databases">
        <authorList>
            <person name="Harkins D.M."/>
            <person name="DeShazer D."/>
            <person name="Woods D.E."/>
            <person name="Brinkac L.M."/>
            <person name="Brown K.A."/>
            <person name="Hung G.C."/>
            <person name="Tuanyok A."/>
            <person name="Zhang B."/>
            <person name="Nierman W.C."/>
        </authorList>
    </citation>
    <scope>NUCLEOTIDE SEQUENCE [LARGE SCALE GENOMIC DNA]</scope>
    <source>
        <strain evidence="1">1710a</strain>
    </source>
</reference>
<gene>
    <name evidence="1" type="ORF">BURPS1710A_3091</name>
</gene>
<protein>
    <submittedName>
        <fullName evidence="1">Uncharacterized protein</fullName>
    </submittedName>
</protein>
<evidence type="ECO:0000313" key="1">
    <source>
        <dbReference type="EMBL" id="EET06157.1"/>
    </source>
</evidence>
<dbReference type="Proteomes" id="UP000001812">
    <property type="component" value="Chromosome I"/>
</dbReference>
<dbReference type="AlphaFoldDB" id="A0A0E1W9B7"/>
<organism evidence="1">
    <name type="scientific">Burkholderia pseudomallei 1710a</name>
    <dbReference type="NCBI Taxonomy" id="320371"/>
    <lineage>
        <taxon>Bacteria</taxon>
        <taxon>Pseudomonadati</taxon>
        <taxon>Pseudomonadota</taxon>
        <taxon>Betaproteobacteria</taxon>
        <taxon>Burkholderiales</taxon>
        <taxon>Burkholderiaceae</taxon>
        <taxon>Burkholderia</taxon>
        <taxon>pseudomallei group</taxon>
    </lineage>
</organism>
<accession>A0A0E1W9B7</accession>
<dbReference type="HOGENOM" id="CLU_3059392_0_0_4"/>
<dbReference type="EMBL" id="CM000832">
    <property type="protein sequence ID" value="EET06157.1"/>
    <property type="molecule type" value="Genomic_DNA"/>
</dbReference>
<sequence length="54" mass="6333">MTFVEGFENRRRTANRELRIANCELRMGIRALLISIERGDSPSRRRLDSMPKRG</sequence>